<organism evidence="2 3">
    <name type="scientific">Datura stramonium</name>
    <name type="common">Jimsonweed</name>
    <name type="synonym">Common thornapple</name>
    <dbReference type="NCBI Taxonomy" id="4076"/>
    <lineage>
        <taxon>Eukaryota</taxon>
        <taxon>Viridiplantae</taxon>
        <taxon>Streptophyta</taxon>
        <taxon>Embryophyta</taxon>
        <taxon>Tracheophyta</taxon>
        <taxon>Spermatophyta</taxon>
        <taxon>Magnoliopsida</taxon>
        <taxon>eudicotyledons</taxon>
        <taxon>Gunneridae</taxon>
        <taxon>Pentapetalae</taxon>
        <taxon>asterids</taxon>
        <taxon>lamiids</taxon>
        <taxon>Solanales</taxon>
        <taxon>Solanaceae</taxon>
        <taxon>Solanoideae</taxon>
        <taxon>Datureae</taxon>
        <taxon>Datura</taxon>
    </lineage>
</organism>
<proteinExistence type="predicted"/>
<evidence type="ECO:0000256" key="1">
    <source>
        <dbReference type="SAM" id="SignalP"/>
    </source>
</evidence>
<feature type="chain" id="PRO_5045915310" evidence="1">
    <location>
        <begin position="31"/>
        <end position="105"/>
    </location>
</feature>
<keyword evidence="3" id="KW-1185">Reference proteome</keyword>
<feature type="signal peptide" evidence="1">
    <location>
        <begin position="1"/>
        <end position="30"/>
    </location>
</feature>
<gene>
    <name evidence="2" type="ORF">HAX54_038629</name>
</gene>
<sequence>MACGGRRRRGGKAVCCDLSGVLWCFRLAVASRRGGDLFVGFAGMRGWCGDGVSPVAFGRQWWKKVRVLAGDGKWRAERIWRLWLFSLFRSKNVRSGGGLEMRLRR</sequence>
<name>A0ABS8SI60_DATST</name>
<evidence type="ECO:0000313" key="2">
    <source>
        <dbReference type="EMBL" id="MCD7458594.1"/>
    </source>
</evidence>
<keyword evidence="1" id="KW-0732">Signal</keyword>
<comment type="caution">
    <text evidence="2">The sequence shown here is derived from an EMBL/GenBank/DDBJ whole genome shotgun (WGS) entry which is preliminary data.</text>
</comment>
<dbReference type="EMBL" id="JACEIK010000528">
    <property type="protein sequence ID" value="MCD7458594.1"/>
    <property type="molecule type" value="Genomic_DNA"/>
</dbReference>
<evidence type="ECO:0000313" key="3">
    <source>
        <dbReference type="Proteomes" id="UP000823775"/>
    </source>
</evidence>
<accession>A0ABS8SI60</accession>
<protein>
    <submittedName>
        <fullName evidence="2">Uncharacterized protein</fullName>
    </submittedName>
</protein>
<reference evidence="2 3" key="1">
    <citation type="journal article" date="2021" name="BMC Genomics">
        <title>Datura genome reveals duplications of psychoactive alkaloid biosynthetic genes and high mutation rate following tissue culture.</title>
        <authorList>
            <person name="Rajewski A."/>
            <person name="Carter-House D."/>
            <person name="Stajich J."/>
            <person name="Litt A."/>
        </authorList>
    </citation>
    <scope>NUCLEOTIDE SEQUENCE [LARGE SCALE GENOMIC DNA]</scope>
    <source>
        <strain evidence="2">AR-01</strain>
    </source>
</reference>
<dbReference type="Proteomes" id="UP000823775">
    <property type="component" value="Unassembled WGS sequence"/>
</dbReference>